<dbReference type="Gene3D" id="3.80.10.10">
    <property type="entry name" value="Ribonuclease Inhibitor"/>
    <property type="match status" value="3"/>
</dbReference>
<dbReference type="InterPro" id="IPR057135">
    <property type="entry name" value="At4g27190-like_LRR"/>
</dbReference>
<dbReference type="SMART" id="SM00367">
    <property type="entry name" value="LRR_CC"/>
    <property type="match status" value="4"/>
</dbReference>
<organism evidence="2 3">
    <name type="scientific">Helianthus annuus</name>
    <name type="common">Common sunflower</name>
    <dbReference type="NCBI Taxonomy" id="4232"/>
    <lineage>
        <taxon>Eukaryota</taxon>
        <taxon>Viridiplantae</taxon>
        <taxon>Streptophyta</taxon>
        <taxon>Embryophyta</taxon>
        <taxon>Tracheophyta</taxon>
        <taxon>Spermatophyta</taxon>
        <taxon>Magnoliopsida</taxon>
        <taxon>eudicotyledons</taxon>
        <taxon>Gunneridae</taxon>
        <taxon>Pentapetalae</taxon>
        <taxon>asterids</taxon>
        <taxon>campanulids</taxon>
        <taxon>Asterales</taxon>
        <taxon>Asteraceae</taxon>
        <taxon>Asteroideae</taxon>
        <taxon>Heliantheae alliance</taxon>
        <taxon>Heliantheae</taxon>
        <taxon>Helianthus</taxon>
    </lineage>
</organism>
<feature type="domain" description="Disease resistance protein At4g27190-like leucine-rich repeats" evidence="1">
    <location>
        <begin position="249"/>
        <end position="372"/>
    </location>
</feature>
<keyword evidence="3" id="KW-1185">Reference proteome</keyword>
<dbReference type="PANTHER" id="PTHR34630:SF106">
    <property type="entry name" value="OS04G0623066 PROTEIN"/>
    <property type="match status" value="1"/>
</dbReference>
<dbReference type="Gramene" id="mRNA:HanXRQr2_Chr13g0617091">
    <property type="protein sequence ID" value="CDS:HanXRQr2_Chr13g0617091.1"/>
    <property type="gene ID" value="HanXRQr2_Chr13g0617091"/>
</dbReference>
<reference evidence="2" key="1">
    <citation type="journal article" date="2017" name="Nature">
        <title>The sunflower genome provides insights into oil metabolism, flowering and Asterid evolution.</title>
        <authorList>
            <person name="Badouin H."/>
            <person name="Gouzy J."/>
            <person name="Grassa C.J."/>
            <person name="Murat F."/>
            <person name="Staton S.E."/>
            <person name="Cottret L."/>
            <person name="Lelandais-Briere C."/>
            <person name="Owens G.L."/>
            <person name="Carrere S."/>
            <person name="Mayjonade B."/>
            <person name="Legrand L."/>
            <person name="Gill N."/>
            <person name="Kane N.C."/>
            <person name="Bowers J.E."/>
            <person name="Hubner S."/>
            <person name="Bellec A."/>
            <person name="Berard A."/>
            <person name="Berges H."/>
            <person name="Blanchet N."/>
            <person name="Boniface M.C."/>
            <person name="Brunel D."/>
            <person name="Catrice O."/>
            <person name="Chaidir N."/>
            <person name="Claudel C."/>
            <person name="Donnadieu C."/>
            <person name="Faraut T."/>
            <person name="Fievet G."/>
            <person name="Helmstetter N."/>
            <person name="King M."/>
            <person name="Knapp S.J."/>
            <person name="Lai Z."/>
            <person name="Le Paslier M.C."/>
            <person name="Lippi Y."/>
            <person name="Lorenzon L."/>
            <person name="Mandel J.R."/>
            <person name="Marage G."/>
            <person name="Marchand G."/>
            <person name="Marquand E."/>
            <person name="Bret-Mestries E."/>
            <person name="Morien E."/>
            <person name="Nambeesan S."/>
            <person name="Nguyen T."/>
            <person name="Pegot-Espagnet P."/>
            <person name="Pouilly N."/>
            <person name="Raftis F."/>
            <person name="Sallet E."/>
            <person name="Schiex T."/>
            <person name="Thomas J."/>
            <person name="Vandecasteele C."/>
            <person name="Vares D."/>
            <person name="Vear F."/>
            <person name="Vautrin S."/>
            <person name="Crespi M."/>
            <person name="Mangin B."/>
            <person name="Burke J.M."/>
            <person name="Salse J."/>
            <person name="Munos S."/>
            <person name="Vincourt P."/>
            <person name="Rieseberg L.H."/>
            <person name="Langlade N.B."/>
        </authorList>
    </citation>
    <scope>NUCLEOTIDE SEQUENCE</scope>
    <source>
        <tissue evidence="2">Leaves</tissue>
    </source>
</reference>
<evidence type="ECO:0000313" key="3">
    <source>
        <dbReference type="Proteomes" id="UP000215914"/>
    </source>
</evidence>
<gene>
    <name evidence="2" type="ORF">HanXRQr2_Chr13g0617091</name>
</gene>
<protein>
    <submittedName>
        <fullName evidence="2">Leucine-rich repeat domain superfamily</fullName>
    </submittedName>
</protein>
<dbReference type="InterPro" id="IPR006553">
    <property type="entry name" value="Leu-rich_rpt_Cys-con_subtyp"/>
</dbReference>
<dbReference type="SUPFAM" id="SSF52058">
    <property type="entry name" value="L domain-like"/>
    <property type="match status" value="2"/>
</dbReference>
<dbReference type="PANTHER" id="PTHR34630">
    <property type="entry name" value="OS11G0677101 PROTEIN"/>
    <property type="match status" value="1"/>
</dbReference>
<dbReference type="EMBL" id="MNCJ02000328">
    <property type="protein sequence ID" value="KAF5775891.1"/>
    <property type="molecule type" value="Genomic_DNA"/>
</dbReference>
<evidence type="ECO:0000313" key="2">
    <source>
        <dbReference type="EMBL" id="KAF5775891.1"/>
    </source>
</evidence>
<dbReference type="InterPro" id="IPR032675">
    <property type="entry name" value="LRR_dom_sf"/>
</dbReference>
<sequence>MDDVKVISLELSRSTDVTFPSLEILRFEDMSSWEVWSTNSEVMFPRLRELQIIKCPNLSDVSLEALPSLRVLEIEGCGESVLRSLVQAASSTTKLEIRSILGLTDEVWRGVIVNLGAVEELCIQNCDEIRYLWESDAEAGKVLVNLKELQDFRCKNLVSLGEKEEDEDNTGSDLLSSLKKLDIKFCESMERVCCPNSIESLDIFRCSSVRDVSFPRATTTGGGGQNLKSLSIWRCGNLKSINQLSNSTPLTSLTIRECKNMELSSDLHQLSNLTELEIERCKSIGSFSDLELSNLTRLEIAVCESIESFPNLHLPNLTELKILSCKNMKAFGDLQLPNLSWWMIWDCENLESFPDLQLSKLTMLKYMTISSCPMIDASFPRGLWPPNLVRLTTGGLKKPISEWGYQNFPPSLVYLSLHDEPDVRNFSQLSLLFPSSLTSLYISGFDNLESVSTGLQHLTSLQHLRISYCPVRYIY</sequence>
<accession>A0A9K3ELA1</accession>
<comment type="caution">
    <text evidence="2">The sequence shown here is derived from an EMBL/GenBank/DDBJ whole genome shotgun (WGS) entry which is preliminary data.</text>
</comment>
<dbReference type="Pfam" id="PF23247">
    <property type="entry name" value="LRR_RPS2"/>
    <property type="match status" value="1"/>
</dbReference>
<reference evidence="2" key="2">
    <citation type="submission" date="2020-06" db="EMBL/GenBank/DDBJ databases">
        <title>Helianthus annuus Genome sequencing and assembly Release 2.</title>
        <authorList>
            <person name="Gouzy J."/>
            <person name="Langlade N."/>
            <person name="Munos S."/>
        </authorList>
    </citation>
    <scope>NUCLEOTIDE SEQUENCE</scope>
    <source>
        <tissue evidence="2">Leaves</tissue>
    </source>
</reference>
<dbReference type="Proteomes" id="UP000215914">
    <property type="component" value="Unassembled WGS sequence"/>
</dbReference>
<evidence type="ECO:0000259" key="1">
    <source>
        <dbReference type="Pfam" id="PF23247"/>
    </source>
</evidence>
<name>A0A9K3ELA1_HELAN</name>
<dbReference type="AlphaFoldDB" id="A0A9K3ELA1"/>
<dbReference type="OrthoDB" id="26890at2759"/>
<proteinExistence type="predicted"/>